<dbReference type="GO" id="GO:0015232">
    <property type="term" value="F:heme transmembrane transporter activity"/>
    <property type="evidence" value="ECO:0007669"/>
    <property type="project" value="InterPro"/>
</dbReference>
<dbReference type="GO" id="GO:0020037">
    <property type="term" value="F:heme binding"/>
    <property type="evidence" value="ECO:0007669"/>
    <property type="project" value="InterPro"/>
</dbReference>
<accession>A0A3B0W0A4</accession>
<evidence type="ECO:0000256" key="4">
    <source>
        <dbReference type="ARBA" id="ARBA00022519"/>
    </source>
</evidence>
<feature type="domain" description="Cytochrome c assembly protein" evidence="11">
    <location>
        <begin position="89"/>
        <end position="295"/>
    </location>
</feature>
<dbReference type="GO" id="GO:0016829">
    <property type="term" value="F:lyase activity"/>
    <property type="evidence" value="ECO:0007669"/>
    <property type="project" value="UniProtKB-KW"/>
</dbReference>
<keyword evidence="6" id="KW-0201">Cytochrome c-type biogenesis</keyword>
<feature type="transmembrane region" description="Helical" evidence="10">
    <location>
        <begin position="311"/>
        <end position="331"/>
    </location>
</feature>
<dbReference type="GO" id="GO:0005886">
    <property type="term" value="C:plasma membrane"/>
    <property type="evidence" value="ECO:0007669"/>
    <property type="project" value="UniProtKB-SubCell"/>
</dbReference>
<proteinExistence type="inferred from homology"/>
<feature type="transmembrane region" description="Helical" evidence="10">
    <location>
        <begin position="352"/>
        <end position="374"/>
    </location>
</feature>
<dbReference type="Pfam" id="PF16327">
    <property type="entry name" value="CcmF_C"/>
    <property type="match status" value="1"/>
</dbReference>
<dbReference type="InterPro" id="IPR032523">
    <property type="entry name" value="CcmF_C"/>
</dbReference>
<evidence type="ECO:0000259" key="11">
    <source>
        <dbReference type="Pfam" id="PF01578"/>
    </source>
</evidence>
<dbReference type="InterPro" id="IPR003567">
    <property type="entry name" value="Cyt_c_biogenesis"/>
</dbReference>
<evidence type="ECO:0000256" key="7">
    <source>
        <dbReference type="ARBA" id="ARBA00022989"/>
    </source>
</evidence>
<dbReference type="InterPro" id="IPR002541">
    <property type="entry name" value="Cyt_c_assembly"/>
</dbReference>
<keyword evidence="4" id="KW-0997">Cell inner membrane</keyword>
<keyword evidence="8 10" id="KW-0472">Membrane</keyword>
<feature type="transmembrane region" description="Helical" evidence="10">
    <location>
        <begin position="6"/>
        <end position="26"/>
    </location>
</feature>
<name>A0A3B0W0A4_9ZZZZ</name>
<reference evidence="13" key="1">
    <citation type="submission" date="2018-06" db="EMBL/GenBank/DDBJ databases">
        <authorList>
            <person name="Zhirakovskaya E."/>
        </authorList>
    </citation>
    <scope>NUCLEOTIDE SEQUENCE</scope>
</reference>
<protein>
    <submittedName>
        <fullName evidence="13">Cytochrome c heme lyase subunit CcmF</fullName>
    </submittedName>
</protein>
<comment type="subcellular location">
    <subcellularLocation>
        <location evidence="1">Cell inner membrane</location>
        <topology evidence="1">Multi-pass membrane protein</topology>
    </subcellularLocation>
</comment>
<feature type="transmembrane region" description="Helical" evidence="10">
    <location>
        <begin position="209"/>
        <end position="229"/>
    </location>
</feature>
<evidence type="ECO:0000256" key="10">
    <source>
        <dbReference type="SAM" id="Phobius"/>
    </source>
</evidence>
<feature type="transmembrane region" description="Helical" evidence="10">
    <location>
        <begin position="177"/>
        <end position="197"/>
    </location>
</feature>
<feature type="transmembrane region" description="Helical" evidence="10">
    <location>
        <begin position="125"/>
        <end position="142"/>
    </location>
</feature>
<feature type="transmembrane region" description="Helical" evidence="10">
    <location>
        <begin position="448"/>
        <end position="470"/>
    </location>
</feature>
<dbReference type="InterPro" id="IPR003568">
    <property type="entry name" value="Cyt_c_biogenesis_CcmF"/>
</dbReference>
<evidence type="ECO:0000256" key="5">
    <source>
        <dbReference type="ARBA" id="ARBA00022692"/>
    </source>
</evidence>
<evidence type="ECO:0000256" key="3">
    <source>
        <dbReference type="ARBA" id="ARBA00022475"/>
    </source>
</evidence>
<keyword evidence="13" id="KW-0456">Lyase</keyword>
<feature type="transmembrane region" description="Helical" evidence="10">
    <location>
        <begin position="38"/>
        <end position="62"/>
    </location>
</feature>
<feature type="transmembrane region" description="Helical" evidence="10">
    <location>
        <begin position="96"/>
        <end position="113"/>
    </location>
</feature>
<keyword evidence="5 10" id="KW-0812">Transmembrane</keyword>
<dbReference type="EMBL" id="UOFC01000084">
    <property type="protein sequence ID" value="VAW45980.1"/>
    <property type="molecule type" value="Genomic_DNA"/>
</dbReference>
<gene>
    <name evidence="13" type="ORF">MNBD_GAMMA03-1862</name>
</gene>
<dbReference type="NCBIfam" id="NF007691">
    <property type="entry name" value="PRK10369.1"/>
    <property type="match status" value="1"/>
</dbReference>
<dbReference type="PRINTS" id="PR01410">
    <property type="entry name" value="CCBIOGENESIS"/>
</dbReference>
<evidence type="ECO:0000259" key="12">
    <source>
        <dbReference type="Pfam" id="PF16327"/>
    </source>
</evidence>
<feature type="transmembrane region" description="Helical" evidence="10">
    <location>
        <begin position="425"/>
        <end position="442"/>
    </location>
</feature>
<evidence type="ECO:0000256" key="9">
    <source>
        <dbReference type="ARBA" id="ARBA00037230"/>
    </source>
</evidence>
<dbReference type="PANTHER" id="PTHR43653:SF1">
    <property type="entry name" value="CYTOCHROME C-TYPE BIOGENESIS PROTEIN CCMF"/>
    <property type="match status" value="1"/>
</dbReference>
<sequence length="663" mass="72947">MLPEIGQFLMVLAFCLAVIQSILPLLGAQRGQLSWMRMAPNLAWAQFVALAFAYGLLTYAFIYHDFSVAYAASNSSINLPIEYRISAVWGGHEGSLLLWILILAGWGVAVASFSNNLPIVMSSRVLAVMGMVSVGFIGFMTFTSNPFDRLMMVPLDGNDLNPMLQDPGMIFHPPLLYMGYVGFAVAFSFAMAALIGGRLDASWARWSRPWTTVAWVFLTLGIALGSWWAYAELGWGGWWFWDPVENASFMPWLLATALIHSLAVTEKRGAFRSWTVMLAILTFALTIVGAFLVRSGVITSVHAFATDPTRGVYILVFLAVVIGASLVLYAWRAPKVGMGGGFSSWSRETVLLANNVLLVVACSAVFIGTMYPLIIDALGMGKMSVGPPYFNAVFVPLMIPLLIMMIIGPLVSWKNATFKGSFERLYPVLAVGLLAAVVWPLTMGEWGLIPAVMIFIATGIVGTFIVDLLPRIKAPDLSGRIAKMKKLNTSWLGMHVAHVGMAITIIGMAMAASYQTEKDVRVAPGDVVELAGYSFTFKGVQQVRGANYASQYGTVEVREDGELLTTLHPEKRTYDKHMSMPMTQASIDRSVFRDLYVSLGDSVGTTGAWIIRVYYKPFMTWLWTGVIIMSVGGILAISDRRYRVKIKRRLTGRREEESQTVVD</sequence>
<feature type="transmembrane region" description="Helical" evidence="10">
    <location>
        <begin position="618"/>
        <end position="638"/>
    </location>
</feature>
<dbReference type="GO" id="GO:0017004">
    <property type="term" value="P:cytochrome complex assembly"/>
    <property type="evidence" value="ECO:0007669"/>
    <property type="project" value="UniProtKB-KW"/>
</dbReference>
<evidence type="ECO:0000256" key="8">
    <source>
        <dbReference type="ARBA" id="ARBA00023136"/>
    </source>
</evidence>
<organism evidence="13">
    <name type="scientific">hydrothermal vent metagenome</name>
    <dbReference type="NCBI Taxonomy" id="652676"/>
    <lineage>
        <taxon>unclassified sequences</taxon>
        <taxon>metagenomes</taxon>
        <taxon>ecological metagenomes</taxon>
    </lineage>
</organism>
<feature type="domain" description="Cytochrome c-type biogenesis protein CcmF C-terminal" evidence="12">
    <location>
        <begin position="315"/>
        <end position="640"/>
    </location>
</feature>
<evidence type="ECO:0000256" key="1">
    <source>
        <dbReference type="ARBA" id="ARBA00004429"/>
    </source>
</evidence>
<feature type="transmembrane region" description="Helical" evidence="10">
    <location>
        <begin position="394"/>
        <end position="413"/>
    </location>
</feature>
<dbReference type="NCBIfam" id="TIGR00353">
    <property type="entry name" value="nrfE"/>
    <property type="match status" value="1"/>
</dbReference>
<feature type="transmembrane region" description="Helical" evidence="10">
    <location>
        <begin position="491"/>
        <end position="514"/>
    </location>
</feature>
<evidence type="ECO:0000256" key="2">
    <source>
        <dbReference type="ARBA" id="ARBA00009186"/>
    </source>
</evidence>
<evidence type="ECO:0000313" key="13">
    <source>
        <dbReference type="EMBL" id="VAW45980.1"/>
    </source>
</evidence>
<feature type="transmembrane region" description="Helical" evidence="10">
    <location>
        <begin position="277"/>
        <end position="305"/>
    </location>
</feature>
<keyword evidence="7 10" id="KW-1133">Transmembrane helix</keyword>
<feature type="transmembrane region" description="Helical" evidence="10">
    <location>
        <begin position="249"/>
        <end position="265"/>
    </location>
</feature>
<dbReference type="AlphaFoldDB" id="A0A3B0W0A4"/>
<dbReference type="PRINTS" id="PR01411">
    <property type="entry name" value="CCMFBIOGNSIS"/>
</dbReference>
<keyword evidence="3" id="KW-1003">Cell membrane</keyword>
<comment type="similarity">
    <text evidence="2">Belongs to the CcmF/CycK/Ccl1/NrfE/CcsA family.</text>
</comment>
<dbReference type="PANTHER" id="PTHR43653">
    <property type="entry name" value="CYTOCHROME C ASSEMBLY PROTEIN-RELATED"/>
    <property type="match status" value="1"/>
</dbReference>
<evidence type="ECO:0000256" key="6">
    <source>
        <dbReference type="ARBA" id="ARBA00022748"/>
    </source>
</evidence>
<comment type="function">
    <text evidence="9">Required for the biogenesis of c-type cytochromes. Possible subunit of a heme lyase.</text>
</comment>
<dbReference type="Pfam" id="PF01578">
    <property type="entry name" value="Cytochrom_C_asm"/>
    <property type="match status" value="1"/>
</dbReference>